<feature type="region of interest" description="Disordered" evidence="1">
    <location>
        <begin position="55"/>
        <end position="101"/>
    </location>
</feature>
<dbReference type="Proteomes" id="UP000078541">
    <property type="component" value="Unassembled WGS sequence"/>
</dbReference>
<gene>
    <name evidence="2" type="ORF">ALC56_00141</name>
</gene>
<evidence type="ECO:0000313" key="3">
    <source>
        <dbReference type="Proteomes" id="UP000078541"/>
    </source>
</evidence>
<reference evidence="2 3" key="1">
    <citation type="submission" date="2016-03" db="EMBL/GenBank/DDBJ databases">
        <title>Trachymyrmex septentrionalis WGS genome.</title>
        <authorList>
            <person name="Nygaard S."/>
            <person name="Hu H."/>
            <person name="Boomsma J."/>
            <person name="Zhang G."/>
        </authorList>
    </citation>
    <scope>NUCLEOTIDE SEQUENCE [LARGE SCALE GENOMIC DNA]</scope>
    <source>
        <strain evidence="2">Tsep2-gDNA-1</strain>
        <tissue evidence="2">Whole body</tissue>
    </source>
</reference>
<dbReference type="EMBL" id="KQ981163">
    <property type="protein sequence ID" value="KYN45398.1"/>
    <property type="molecule type" value="Genomic_DNA"/>
</dbReference>
<dbReference type="AlphaFoldDB" id="A0A151K178"/>
<sequence>TARHPGSADSTHRVQRAALCDPRDVQGHTQFIMQLEPQMVALGFMAGRESAVEREVEGDWIGGRRGGGGGGGGRGERGGKRERKERKRERKTAAVNRRASGPDTGAIFPWNELYASRGSRCIIYRSAFHYFFVV</sequence>
<keyword evidence="3" id="KW-1185">Reference proteome</keyword>
<accession>A0A151K178</accession>
<proteinExistence type="predicted"/>
<organism evidence="2 3">
    <name type="scientific">Trachymyrmex septentrionalis</name>
    <dbReference type="NCBI Taxonomy" id="34720"/>
    <lineage>
        <taxon>Eukaryota</taxon>
        <taxon>Metazoa</taxon>
        <taxon>Ecdysozoa</taxon>
        <taxon>Arthropoda</taxon>
        <taxon>Hexapoda</taxon>
        <taxon>Insecta</taxon>
        <taxon>Pterygota</taxon>
        <taxon>Neoptera</taxon>
        <taxon>Endopterygota</taxon>
        <taxon>Hymenoptera</taxon>
        <taxon>Apocrita</taxon>
        <taxon>Aculeata</taxon>
        <taxon>Formicoidea</taxon>
        <taxon>Formicidae</taxon>
        <taxon>Myrmicinae</taxon>
        <taxon>Trachymyrmex</taxon>
    </lineage>
</organism>
<protein>
    <submittedName>
        <fullName evidence="2">Uncharacterized protein</fullName>
    </submittedName>
</protein>
<feature type="compositionally biased region" description="Basic residues" evidence="1">
    <location>
        <begin position="80"/>
        <end position="90"/>
    </location>
</feature>
<name>A0A151K178_9HYME</name>
<feature type="non-terminal residue" evidence="2">
    <location>
        <position position="1"/>
    </location>
</feature>
<evidence type="ECO:0000313" key="2">
    <source>
        <dbReference type="EMBL" id="KYN45398.1"/>
    </source>
</evidence>
<evidence type="ECO:0000256" key="1">
    <source>
        <dbReference type="SAM" id="MobiDB-lite"/>
    </source>
</evidence>
<feature type="compositionally biased region" description="Gly residues" evidence="1">
    <location>
        <begin position="60"/>
        <end position="73"/>
    </location>
</feature>